<dbReference type="AlphaFoldDB" id="A0A4S1DQS6"/>
<feature type="transmembrane region" description="Helical" evidence="1">
    <location>
        <begin position="95"/>
        <end position="114"/>
    </location>
</feature>
<dbReference type="RefSeq" id="WP_135879069.1">
    <property type="nucleotide sequence ID" value="NZ_SRSO01000051.1"/>
</dbReference>
<proteinExistence type="predicted"/>
<organism evidence="2 3">
    <name type="scientific">Flavivirga rizhaonensis</name>
    <dbReference type="NCBI Taxonomy" id="2559571"/>
    <lineage>
        <taxon>Bacteria</taxon>
        <taxon>Pseudomonadati</taxon>
        <taxon>Bacteroidota</taxon>
        <taxon>Flavobacteriia</taxon>
        <taxon>Flavobacteriales</taxon>
        <taxon>Flavobacteriaceae</taxon>
        <taxon>Flavivirga</taxon>
    </lineage>
</organism>
<feature type="transmembrane region" description="Helical" evidence="1">
    <location>
        <begin position="21"/>
        <end position="45"/>
    </location>
</feature>
<dbReference type="EMBL" id="SRSO01000051">
    <property type="protein sequence ID" value="TGV00246.1"/>
    <property type="molecule type" value="Genomic_DNA"/>
</dbReference>
<evidence type="ECO:0000313" key="2">
    <source>
        <dbReference type="EMBL" id="TGV00246.1"/>
    </source>
</evidence>
<reference evidence="2 3" key="1">
    <citation type="submission" date="2019-04" db="EMBL/GenBank/DDBJ databases">
        <authorList>
            <person name="Liu A."/>
        </authorList>
    </citation>
    <scope>NUCLEOTIDE SEQUENCE [LARGE SCALE GENOMIC DNA]</scope>
    <source>
        <strain evidence="2 3">RZ03</strain>
    </source>
</reference>
<gene>
    <name evidence="2" type="ORF">EM932_20445</name>
</gene>
<protein>
    <submittedName>
        <fullName evidence="2">Uncharacterized protein</fullName>
    </submittedName>
</protein>
<feature type="transmembrane region" description="Helical" evidence="1">
    <location>
        <begin position="120"/>
        <end position="139"/>
    </location>
</feature>
<feature type="transmembrane region" description="Helical" evidence="1">
    <location>
        <begin position="57"/>
        <end position="75"/>
    </location>
</feature>
<comment type="caution">
    <text evidence="2">The sequence shown here is derived from an EMBL/GenBank/DDBJ whole genome shotgun (WGS) entry which is preliminary data.</text>
</comment>
<dbReference type="OrthoDB" id="9937123at2"/>
<keyword evidence="1" id="KW-1133">Transmembrane helix</keyword>
<evidence type="ECO:0000256" key="1">
    <source>
        <dbReference type="SAM" id="Phobius"/>
    </source>
</evidence>
<keyword evidence="1" id="KW-0812">Transmembrane</keyword>
<name>A0A4S1DQS6_9FLAO</name>
<accession>A0A4S1DQS6</accession>
<dbReference type="Proteomes" id="UP000307602">
    <property type="component" value="Unassembled WGS sequence"/>
</dbReference>
<keyword evidence="1" id="KW-0472">Membrane</keyword>
<evidence type="ECO:0000313" key="3">
    <source>
        <dbReference type="Proteomes" id="UP000307602"/>
    </source>
</evidence>
<keyword evidence="3" id="KW-1185">Reference proteome</keyword>
<sequence length="151" mass="17591">MNFYDYYFYRMYKSTNITNKSIPEWSTIIAISILFAINLFSILISCEYPIESIGEEGFGAIPLIIVALNYFYFLFNKRYLKIIDKYKGSKYNSNLFHDTIIVTYACLSIFIIFRVLNADYIYPIGLSLFIIATSLFGYIKSKSLNNKDSDL</sequence>